<feature type="transmembrane region" description="Helical" evidence="2">
    <location>
        <begin position="69"/>
        <end position="88"/>
    </location>
</feature>
<name>A0ABX1SLU1_9PSEU</name>
<evidence type="ECO:0000313" key="3">
    <source>
        <dbReference type="EMBL" id="NMI01548.1"/>
    </source>
</evidence>
<keyword evidence="2" id="KW-0472">Membrane</keyword>
<protein>
    <submittedName>
        <fullName evidence="3">Uncharacterized protein</fullName>
    </submittedName>
</protein>
<accession>A0ABX1SLU1</accession>
<feature type="transmembrane region" description="Helical" evidence="2">
    <location>
        <begin position="202"/>
        <end position="222"/>
    </location>
</feature>
<evidence type="ECO:0000256" key="1">
    <source>
        <dbReference type="SAM" id="MobiDB-lite"/>
    </source>
</evidence>
<feature type="transmembrane region" description="Helical" evidence="2">
    <location>
        <begin position="330"/>
        <end position="348"/>
    </location>
</feature>
<reference evidence="3 4" key="1">
    <citation type="submission" date="2020-04" db="EMBL/GenBank/DDBJ databases">
        <authorList>
            <person name="Klaysubun C."/>
            <person name="Duangmal K."/>
            <person name="Lipun K."/>
        </authorList>
    </citation>
    <scope>NUCLEOTIDE SEQUENCE [LARGE SCALE GENOMIC DNA]</scope>
    <source>
        <strain evidence="3 4">K10HN5</strain>
    </source>
</reference>
<evidence type="ECO:0000256" key="2">
    <source>
        <dbReference type="SAM" id="Phobius"/>
    </source>
</evidence>
<dbReference type="Pfam" id="PF20176">
    <property type="entry name" value="DUF6541"/>
    <property type="match status" value="1"/>
</dbReference>
<gene>
    <name evidence="3" type="ORF">HF526_30255</name>
</gene>
<dbReference type="InterPro" id="IPR046671">
    <property type="entry name" value="DUF6541"/>
</dbReference>
<dbReference type="RefSeq" id="WP_169384999.1">
    <property type="nucleotide sequence ID" value="NZ_JAAXLA010000089.1"/>
</dbReference>
<sequence length="726" mass="76744">MVWPAVTPSDALIILLYVAVLWLPGGTLGHAAGLRGWSLVTVAPLLTYAVAGFAGPVYSVIGIRWSPTTFALTAAGLACAAYGIRLLLRLRSGRRTPRSSTGPRWSRAGNVGVAVTASAAVVVGVLTVLGGIKRLSSIPQDWDAVFHANGIRWIADTGDGGLYAMAQVNWYEGGVRVFYPNAYHLVAAVVYQLSGADIPTVLNAHTVLIPGLIALGLVGLVHRMGGRPILAGATALAVVSTSAFYDTLWRGPLLPFATGVAMTPLIVILVLNLVDAAGVRAMIAPGFLFAMGVVGLLCLHPAVLISGVLFTLPALVQRWWRRPRLAPRELVALALGGVVAAGLSWLEIGGALSSAGNLELISWPANLSANEAIGVLLTFSHAAGTHQWGLAATMALGLLGYRRLGELRWLWAVAAVFGALFVIAASTSASWAHTLTSIWWNDRWRLIALAALPMCVIVGHGVAETQRVLAAVLTGIVRQCTGPARRLAAAAAGPARRVKITFAAVVRRVPPEERAAIGRTRQNGPPRWVLVASCLTSAIAVVAFTLATTGLDVSRDQQRMSRIAGDGPAVSQLEVAGMRAMAQIVPAGSRVLNDRGDGSAWMYALTGIRPVAGHYDAFRTGPDATLLAQRFRDYATDPGVRAAVRRLDIRYVFVGSTFLRPWAVREPGLTGLYRESWLRPVYGNGVCVLYELTVPPGARPAGEPDGQAQTEPQQHGPDGRAPRGPA</sequence>
<feature type="transmembrane region" description="Helical" evidence="2">
    <location>
        <begin position="444"/>
        <end position="463"/>
    </location>
</feature>
<feature type="region of interest" description="Disordered" evidence="1">
    <location>
        <begin position="698"/>
        <end position="726"/>
    </location>
</feature>
<dbReference type="EMBL" id="JAAXLA010000089">
    <property type="protein sequence ID" value="NMI01548.1"/>
    <property type="molecule type" value="Genomic_DNA"/>
</dbReference>
<feature type="transmembrane region" description="Helical" evidence="2">
    <location>
        <begin position="254"/>
        <end position="274"/>
    </location>
</feature>
<feature type="transmembrane region" description="Helical" evidence="2">
    <location>
        <begin position="12"/>
        <end position="33"/>
    </location>
</feature>
<feature type="transmembrane region" description="Helical" evidence="2">
    <location>
        <begin position="528"/>
        <end position="551"/>
    </location>
</feature>
<dbReference type="Proteomes" id="UP000820669">
    <property type="component" value="Unassembled WGS sequence"/>
</dbReference>
<feature type="transmembrane region" description="Helical" evidence="2">
    <location>
        <begin position="409"/>
        <end position="432"/>
    </location>
</feature>
<evidence type="ECO:0000313" key="4">
    <source>
        <dbReference type="Proteomes" id="UP000820669"/>
    </source>
</evidence>
<proteinExistence type="predicted"/>
<feature type="transmembrane region" description="Helical" evidence="2">
    <location>
        <begin position="45"/>
        <end position="63"/>
    </location>
</feature>
<keyword evidence="2" id="KW-0812">Transmembrane</keyword>
<feature type="transmembrane region" description="Helical" evidence="2">
    <location>
        <begin position="286"/>
        <end position="310"/>
    </location>
</feature>
<feature type="compositionally biased region" description="Basic and acidic residues" evidence="1">
    <location>
        <begin position="717"/>
        <end position="726"/>
    </location>
</feature>
<comment type="caution">
    <text evidence="3">The sequence shown here is derived from an EMBL/GenBank/DDBJ whole genome shotgun (WGS) entry which is preliminary data.</text>
</comment>
<keyword evidence="4" id="KW-1185">Reference proteome</keyword>
<feature type="transmembrane region" description="Helical" evidence="2">
    <location>
        <begin position="109"/>
        <end position="132"/>
    </location>
</feature>
<organism evidence="3 4">
    <name type="scientific">Pseudonocardia acidicola</name>
    <dbReference type="NCBI Taxonomy" id="2724939"/>
    <lineage>
        <taxon>Bacteria</taxon>
        <taxon>Bacillati</taxon>
        <taxon>Actinomycetota</taxon>
        <taxon>Actinomycetes</taxon>
        <taxon>Pseudonocardiales</taxon>
        <taxon>Pseudonocardiaceae</taxon>
        <taxon>Pseudonocardia</taxon>
    </lineage>
</organism>
<keyword evidence="2" id="KW-1133">Transmembrane helix</keyword>